<evidence type="ECO:0000313" key="2">
    <source>
        <dbReference type="Proteomes" id="UP000266673"/>
    </source>
</evidence>
<gene>
    <name evidence="1" type="ORF">C2G38_2152392</name>
</gene>
<protein>
    <submittedName>
        <fullName evidence="1">Uncharacterized protein</fullName>
    </submittedName>
</protein>
<reference evidence="1 2" key="1">
    <citation type="submission" date="2018-06" db="EMBL/GenBank/DDBJ databases">
        <title>Comparative genomics reveals the genomic features of Rhizophagus irregularis, R. cerebriforme, R. diaphanum and Gigaspora rosea, and their symbiotic lifestyle signature.</title>
        <authorList>
            <person name="Morin E."/>
            <person name="San Clemente H."/>
            <person name="Chen E.C.H."/>
            <person name="De La Providencia I."/>
            <person name="Hainaut M."/>
            <person name="Kuo A."/>
            <person name="Kohler A."/>
            <person name="Murat C."/>
            <person name="Tang N."/>
            <person name="Roy S."/>
            <person name="Loubradou J."/>
            <person name="Henrissat B."/>
            <person name="Grigoriev I.V."/>
            <person name="Corradi N."/>
            <person name="Roux C."/>
            <person name="Martin F.M."/>
        </authorList>
    </citation>
    <scope>NUCLEOTIDE SEQUENCE [LARGE SCALE GENOMIC DNA]</scope>
    <source>
        <strain evidence="1 2">DAOM 194757</strain>
    </source>
</reference>
<comment type="caution">
    <text evidence="1">The sequence shown here is derived from an EMBL/GenBank/DDBJ whole genome shotgun (WGS) entry which is preliminary data.</text>
</comment>
<keyword evidence="2" id="KW-1185">Reference proteome</keyword>
<dbReference type="Proteomes" id="UP000266673">
    <property type="component" value="Unassembled WGS sequence"/>
</dbReference>
<dbReference type="InterPro" id="IPR011990">
    <property type="entry name" value="TPR-like_helical_dom_sf"/>
</dbReference>
<dbReference type="AlphaFoldDB" id="A0A397W7B4"/>
<sequence length="194" mass="22380">MSCLSTVTEALELYYIPESLKKNDSSNLITKSPESKELESEISNLLKVNNIKDEFKTFEYYKKSASTGFAETSHVVGIIKPRFKNSIEVRKKTLIKYQESVEVVEQIQSKRGTKEILSNEADKFGIEEDKHKAFKYYKKSTNTDSGSRKLMNSNYYYDAKDLNRLYTPKPCSKKVQARKIIAFNLDMNSSKNDH</sequence>
<name>A0A397W7B4_9GLOM</name>
<dbReference type="EMBL" id="QKWP01000010">
    <property type="protein sequence ID" value="RIB30584.1"/>
    <property type="molecule type" value="Genomic_DNA"/>
</dbReference>
<proteinExistence type="predicted"/>
<organism evidence="1 2">
    <name type="scientific">Gigaspora rosea</name>
    <dbReference type="NCBI Taxonomy" id="44941"/>
    <lineage>
        <taxon>Eukaryota</taxon>
        <taxon>Fungi</taxon>
        <taxon>Fungi incertae sedis</taxon>
        <taxon>Mucoromycota</taxon>
        <taxon>Glomeromycotina</taxon>
        <taxon>Glomeromycetes</taxon>
        <taxon>Diversisporales</taxon>
        <taxon>Gigasporaceae</taxon>
        <taxon>Gigaspora</taxon>
    </lineage>
</organism>
<accession>A0A397W7B4</accession>
<dbReference type="Gene3D" id="1.25.40.10">
    <property type="entry name" value="Tetratricopeptide repeat domain"/>
    <property type="match status" value="1"/>
</dbReference>
<evidence type="ECO:0000313" key="1">
    <source>
        <dbReference type="EMBL" id="RIB30584.1"/>
    </source>
</evidence>